<evidence type="ECO:0000256" key="5">
    <source>
        <dbReference type="ARBA" id="ARBA00023125"/>
    </source>
</evidence>
<evidence type="ECO:0000259" key="9">
    <source>
        <dbReference type="PROSITE" id="PS50158"/>
    </source>
</evidence>
<dbReference type="InterPro" id="IPR036875">
    <property type="entry name" value="Znf_CCHC_sf"/>
</dbReference>
<dbReference type="Proteomes" id="UP000017559">
    <property type="component" value="Unassembled WGS sequence"/>
</dbReference>
<keyword evidence="3" id="KW-0378">Hydrolase</keyword>
<dbReference type="Pfam" id="PF00665">
    <property type="entry name" value="rve"/>
    <property type="match status" value="1"/>
</dbReference>
<evidence type="ECO:0000259" key="10">
    <source>
        <dbReference type="PROSITE" id="PS50994"/>
    </source>
</evidence>
<dbReference type="Gene3D" id="3.10.10.10">
    <property type="entry name" value="HIV Type 1 Reverse Transcriptase, subunit A, domain 1"/>
    <property type="match status" value="1"/>
</dbReference>
<evidence type="ECO:0000313" key="11">
    <source>
        <dbReference type="EMBL" id="ESK83766.1"/>
    </source>
</evidence>
<dbReference type="CDD" id="cd01647">
    <property type="entry name" value="RT_LTR"/>
    <property type="match status" value="1"/>
</dbReference>
<dbReference type="GO" id="GO:0008270">
    <property type="term" value="F:zinc ion binding"/>
    <property type="evidence" value="ECO:0007669"/>
    <property type="project" value="UniProtKB-KW"/>
</dbReference>
<evidence type="ECO:0000256" key="8">
    <source>
        <dbReference type="SAM" id="MobiDB-lite"/>
    </source>
</evidence>
<evidence type="ECO:0000256" key="1">
    <source>
        <dbReference type="ARBA" id="ARBA00022664"/>
    </source>
</evidence>
<dbReference type="Pfam" id="PF17919">
    <property type="entry name" value="RT_RNaseH_2"/>
    <property type="match status" value="1"/>
</dbReference>
<dbReference type="KEGG" id="mrr:Moror_2063"/>
<dbReference type="Gene3D" id="3.30.420.10">
    <property type="entry name" value="Ribonuclease H-like superfamily/Ribonuclease H"/>
    <property type="match status" value="1"/>
</dbReference>
<dbReference type="SUPFAM" id="SSF53098">
    <property type="entry name" value="Ribonuclease H-like"/>
    <property type="match status" value="1"/>
</dbReference>
<dbReference type="Gene3D" id="3.30.70.270">
    <property type="match status" value="2"/>
</dbReference>
<dbReference type="GO" id="GO:0003677">
    <property type="term" value="F:DNA binding"/>
    <property type="evidence" value="ECO:0007669"/>
    <property type="project" value="UniProtKB-KW"/>
</dbReference>
<dbReference type="SUPFAM" id="SSF57756">
    <property type="entry name" value="Retrovirus zinc finger-like domains"/>
    <property type="match status" value="1"/>
</dbReference>
<dbReference type="InterPro" id="IPR043502">
    <property type="entry name" value="DNA/RNA_pol_sf"/>
</dbReference>
<dbReference type="GO" id="GO:0003723">
    <property type="term" value="F:RNA binding"/>
    <property type="evidence" value="ECO:0007669"/>
    <property type="project" value="UniProtKB-KW"/>
</dbReference>
<dbReference type="SMART" id="SM00343">
    <property type="entry name" value="ZnF_C2HC"/>
    <property type="match status" value="1"/>
</dbReference>
<dbReference type="PANTHER" id="PTHR37984">
    <property type="entry name" value="PROTEIN CBG26694"/>
    <property type="match status" value="1"/>
</dbReference>
<keyword evidence="7" id="KW-0479">Metal-binding</keyword>
<reference evidence="11 12" key="1">
    <citation type="journal article" date="2014" name="BMC Genomics">
        <title>Genome and secretome analysis of the hemibiotrophic fungal pathogen, Moniliophthora roreri, which causes frosty pod rot disease of cacao: mechanisms of the biotrophic and necrotrophic phases.</title>
        <authorList>
            <person name="Meinhardt L.W."/>
            <person name="Costa G.G.L."/>
            <person name="Thomazella D.P.T."/>
            <person name="Teixeira P.J.P.L."/>
            <person name="Carazzolle M.F."/>
            <person name="Schuster S.C."/>
            <person name="Carlson J.E."/>
            <person name="Guiltinan M.J."/>
            <person name="Mieczkowski P."/>
            <person name="Farmer A."/>
            <person name="Ramaraj T."/>
            <person name="Crozier J."/>
            <person name="Davis R.E."/>
            <person name="Shao J."/>
            <person name="Melnick R.L."/>
            <person name="Pereira G.A.G."/>
            <person name="Bailey B.A."/>
        </authorList>
    </citation>
    <scope>NUCLEOTIDE SEQUENCE [LARGE SCALE GENOMIC DNA]</scope>
    <source>
        <strain evidence="11 12">MCA 2997</strain>
    </source>
</reference>
<dbReference type="InterPro" id="IPR001878">
    <property type="entry name" value="Znf_CCHC"/>
</dbReference>
<proteinExistence type="predicted"/>
<organism evidence="11 12">
    <name type="scientific">Moniliophthora roreri (strain MCA 2997)</name>
    <name type="common">Cocoa frosty pod rot fungus</name>
    <name type="synonym">Crinipellis roreri</name>
    <dbReference type="NCBI Taxonomy" id="1381753"/>
    <lineage>
        <taxon>Eukaryota</taxon>
        <taxon>Fungi</taxon>
        <taxon>Dikarya</taxon>
        <taxon>Basidiomycota</taxon>
        <taxon>Agaricomycotina</taxon>
        <taxon>Agaricomycetes</taxon>
        <taxon>Agaricomycetidae</taxon>
        <taxon>Agaricales</taxon>
        <taxon>Marasmiineae</taxon>
        <taxon>Marasmiaceae</taxon>
        <taxon>Moniliophthora</taxon>
    </lineage>
</organism>
<feature type="domain" description="Integrase catalytic" evidence="10">
    <location>
        <begin position="1423"/>
        <end position="1598"/>
    </location>
</feature>
<dbReference type="GO" id="GO:0005634">
    <property type="term" value="C:nucleus"/>
    <property type="evidence" value="ECO:0007669"/>
    <property type="project" value="UniProtKB-ARBA"/>
</dbReference>
<dbReference type="PROSITE" id="PS50994">
    <property type="entry name" value="INTEGRASE"/>
    <property type="match status" value="1"/>
</dbReference>
<accession>V2WTA0</accession>
<feature type="compositionally biased region" description="Acidic residues" evidence="8">
    <location>
        <begin position="1745"/>
        <end position="1778"/>
    </location>
</feature>
<dbReference type="InterPro" id="IPR050951">
    <property type="entry name" value="Retrovirus_Pol_polyprotein"/>
</dbReference>
<evidence type="ECO:0000313" key="12">
    <source>
        <dbReference type="Proteomes" id="UP000017559"/>
    </source>
</evidence>
<dbReference type="InterPro" id="IPR036397">
    <property type="entry name" value="RNaseH_sf"/>
</dbReference>
<keyword evidence="3" id="KW-0064">Aspartyl protease</keyword>
<feature type="compositionally biased region" description="Basic and acidic residues" evidence="8">
    <location>
        <begin position="1727"/>
        <end position="1744"/>
    </location>
</feature>
<feature type="compositionally biased region" description="Polar residues" evidence="8">
    <location>
        <begin position="204"/>
        <end position="227"/>
    </location>
</feature>
<evidence type="ECO:0000256" key="4">
    <source>
        <dbReference type="ARBA" id="ARBA00022884"/>
    </source>
</evidence>
<keyword evidence="12" id="KW-1185">Reference proteome</keyword>
<feature type="compositionally biased region" description="Polar residues" evidence="8">
    <location>
        <begin position="502"/>
        <end position="512"/>
    </location>
</feature>
<keyword evidence="5" id="KW-0238">DNA-binding</keyword>
<feature type="region of interest" description="Disordered" evidence="8">
    <location>
        <begin position="680"/>
        <end position="701"/>
    </location>
</feature>
<dbReference type="Pfam" id="PF00078">
    <property type="entry name" value="RVT_1"/>
    <property type="match status" value="1"/>
</dbReference>
<dbReference type="SUPFAM" id="SSF56672">
    <property type="entry name" value="DNA/RNA polymerases"/>
    <property type="match status" value="1"/>
</dbReference>
<dbReference type="GO" id="GO:0015074">
    <property type="term" value="P:DNA integration"/>
    <property type="evidence" value="ECO:0007669"/>
    <property type="project" value="InterPro"/>
</dbReference>
<keyword evidence="2" id="KW-0645">Protease</keyword>
<feature type="region of interest" description="Disordered" evidence="8">
    <location>
        <begin position="606"/>
        <end position="659"/>
    </location>
</feature>
<dbReference type="GO" id="GO:0006508">
    <property type="term" value="P:proteolysis"/>
    <property type="evidence" value="ECO:0007669"/>
    <property type="project" value="UniProtKB-KW"/>
</dbReference>
<dbReference type="PROSITE" id="PS50158">
    <property type="entry name" value="ZF_CCHC"/>
    <property type="match status" value="1"/>
</dbReference>
<gene>
    <name evidence="11" type="ORF">Moror_2063</name>
</gene>
<feature type="compositionally biased region" description="Basic and acidic residues" evidence="8">
    <location>
        <begin position="537"/>
        <end position="561"/>
    </location>
</feature>
<dbReference type="Gene3D" id="1.10.340.70">
    <property type="match status" value="1"/>
</dbReference>
<dbReference type="InterPro" id="IPR001584">
    <property type="entry name" value="Integrase_cat-core"/>
</dbReference>
<dbReference type="InterPro" id="IPR012337">
    <property type="entry name" value="RNaseH-like_sf"/>
</dbReference>
<dbReference type="OrthoDB" id="3234307at2759"/>
<feature type="region of interest" description="Disordered" evidence="8">
    <location>
        <begin position="203"/>
        <end position="227"/>
    </location>
</feature>
<feature type="region of interest" description="Disordered" evidence="8">
    <location>
        <begin position="479"/>
        <end position="577"/>
    </location>
</feature>
<keyword evidence="7" id="KW-0863">Zinc-finger</keyword>
<dbReference type="HOGENOM" id="CLU_238528_0_0_1"/>
<keyword evidence="1" id="KW-0507">mRNA processing</keyword>
<dbReference type="PANTHER" id="PTHR37984:SF5">
    <property type="entry name" value="PROTEIN NYNRIN-LIKE"/>
    <property type="match status" value="1"/>
</dbReference>
<dbReference type="EMBL" id="AWSO01001456">
    <property type="protein sequence ID" value="ESK83766.1"/>
    <property type="molecule type" value="Genomic_DNA"/>
</dbReference>
<protein>
    <submittedName>
        <fullName evidence="11">Retrotransposon-like family member (Retr-1)</fullName>
    </submittedName>
</protein>
<feature type="region of interest" description="Disordered" evidence="8">
    <location>
        <begin position="1727"/>
        <end position="1784"/>
    </location>
</feature>
<dbReference type="InterPro" id="IPR043128">
    <property type="entry name" value="Rev_trsase/Diguanyl_cyclase"/>
</dbReference>
<evidence type="ECO:0000256" key="2">
    <source>
        <dbReference type="ARBA" id="ARBA00022670"/>
    </source>
</evidence>
<keyword evidence="4" id="KW-0694">RNA-binding</keyword>
<feature type="non-terminal residue" evidence="11">
    <location>
        <position position="1784"/>
    </location>
</feature>
<evidence type="ECO:0000256" key="3">
    <source>
        <dbReference type="ARBA" id="ARBA00022750"/>
    </source>
</evidence>
<comment type="caution">
    <text evidence="11">The sequence shown here is derived from an EMBL/GenBank/DDBJ whole genome shotgun (WGS) entry which is preliminary data.</text>
</comment>
<evidence type="ECO:0000256" key="6">
    <source>
        <dbReference type="ARBA" id="ARBA00023268"/>
    </source>
</evidence>
<dbReference type="InterPro" id="IPR041577">
    <property type="entry name" value="RT_RNaseH_2"/>
</dbReference>
<dbReference type="InterPro" id="IPR000477">
    <property type="entry name" value="RT_dom"/>
</dbReference>
<evidence type="ECO:0000256" key="7">
    <source>
        <dbReference type="PROSITE-ProRule" id="PRU00047"/>
    </source>
</evidence>
<dbReference type="GO" id="GO:0004190">
    <property type="term" value="F:aspartic-type endopeptidase activity"/>
    <property type="evidence" value="ECO:0007669"/>
    <property type="project" value="UniProtKB-KW"/>
</dbReference>
<keyword evidence="7" id="KW-0862">Zinc</keyword>
<sequence length="1784" mass="201259">MAVDFTKIEKFSGELDEKISVKDWLKNVKLGMDLAKIPENKRVAMVEALLMSDSPAEEWYLEELTDEEKKGGWEEFKAAFLERFGGKKKPKMTRADVEQELLDMVLTMEDLAQTGDKHVEFAQNLLLRAKRAKIESTSSNIIAVRKKLPYIIREKLSEDYENWTDFTKAIEGISKSHIQESLTKEKEKKEREQQLRAQIMADVASQQRVHSAPPSNQRSYSDTPTRGITNAMQNAQIQSPANPRVVFGTTPPTGTLQLTEEQRQTLQQNVTTLQHHPDTPEGHRAYVQQVKEWGEQHGVNAEVTYATPFPLRPGTQPVCSRECWKCGKGGHASRDCPPNSLKVPPNEKEWRRLADAEGHIYDVQANIDDGAMTAAIDVKVYEHIRDWVKGWSPSQKRFRMADGRIVPGIAKWKGCVQLRGGVRVETEAEVFDSGGGWKFLFGKPLLELFEAIHDYGNDVISVPNGASVLEIRNENWHKKTKHDTGGETVAADTPPSREVFHTSCTSKDQIPTKTIPDHITQNRHNHMENNTGEAEIESGREERVQEREKQAEKQVQSDKRRNSLGGSSAPPSRGVLNKEFTEINTQTHTIPNADPKRTQTKMQKVMIEEVEDEDKTRRKKRNQMRANLVGGSNAPPSRGVSCSNPQPEPSHRTDNETPETVPVCVLDSSVEIDQTNLSHDLIPEGMDTDGKPNIFTRNDGPEGAFRRERIQELLKQIKIGDDLTPVQKQRVTNLITTYADCFALSVGEVRHVPGAVHKLNIPDDATFSKKVRQKPLTPAQRAYLHEKIDELVAAGVLEQCNPSEVKCVSPLTMAKKAHEHGGLTIEELKHRVNDQCIAAGLNPAFEGLPERNEVTTSEHTSEKLTPKQKWRICQNFAEVNRVTEIAPMPQGDIRAKQQALSGHRWLNLIDFASGFYAVDIDPESRPYTAFYVEGKGYFQCAKMPFGLTGAPSTFAHMTATHLHDFIADGTLELFVDDGGSGMDEFEEGIEKLEKIFKRVRERNLSLSASKSEFFVTEGIFAGGKVGPNGVTTDPAKLTAIVNWEQPEDALNLSSFLGITGHFRDLIKGYAWIEGPLQNLLKQVPLKPSCSRTEWRNAHRNFKLDDTCWKMEHTKSFIALKRALTSEPVLQSPRWDGSHFIVTTDGCKEGFAGVLAQRFTTMLPNGQSVTKIHPIAYASKRTSRSEKNTNHSYSIEIETDCQALRDVLLNDKLNAAHARWRDGILTHQIVDVRHVPGKLNVVADGLSRTWDGQSDTKEGDGSEWTVSEDWESEKGLVNDLFQVAMESTPYITLKECFKKEPMFLEVIAALEGLQVDGTVKEKKRARHRASEYMIEDKKLWRLVSWNGSRARSRVECVTREEAVVLAKEEHAKHGHWGRDLVKIALLDRLWSPRLDESIITAIRNCARCKSFGAAHLHALLQPITRRHPFELIVGDYLSMTKGKGGYQTIGLYLDTCSQHVWGFKHKTHGTAKTTISSMERICTDWRTPETFMTDNGTHFKNKEVAEFCKNKGIKHHTTPAYAPWVNGLVEGTNRILLHVIARLCAPELGEDSEELKKIDEFDKLPAKWPDYLEEAIEALNNRILPSFKFTPKELLLGSVVNTPETPLETAMAALTPREATVHMAYVAQQNITGYDNAVRHALRRKAAFDRRVLAKHPGEVIFQKGDLVQVHRNALENTHKADRKLLAKWSEPRRVAKCNVNSYTLETTKGTPIAGDVHARRLRHFIPRDGTKLAEQQKDIEKQREEEDCAEEDQDEESQSERIEDIEEDESEGESERDEDAAHFL</sequence>
<name>V2WTA0_MONRO</name>
<feature type="domain" description="CCHC-type" evidence="9">
    <location>
        <begin position="323"/>
        <end position="337"/>
    </location>
</feature>
<dbReference type="GO" id="GO:0006397">
    <property type="term" value="P:mRNA processing"/>
    <property type="evidence" value="ECO:0007669"/>
    <property type="project" value="UniProtKB-KW"/>
</dbReference>
<keyword evidence="6" id="KW-0511">Multifunctional enzyme</keyword>